<protein>
    <recommendedName>
        <fullName evidence="5">Apple domain-containing protein</fullName>
    </recommendedName>
</protein>
<accession>T1EQR8</accession>
<dbReference type="CTD" id="20198918"/>
<evidence type="ECO:0000313" key="3">
    <source>
        <dbReference type="EnsemblMetazoa" id="HelroP160818"/>
    </source>
</evidence>
<evidence type="ECO:0008006" key="5">
    <source>
        <dbReference type="Google" id="ProtNLM"/>
    </source>
</evidence>
<keyword evidence="4" id="KW-1185">Reference proteome</keyword>
<gene>
    <name evidence="3" type="primary">20198918</name>
    <name evidence="2" type="ORF">HELRODRAFT_160818</name>
</gene>
<dbReference type="EnsemblMetazoa" id="HelroT160818">
    <property type="protein sequence ID" value="HelroP160818"/>
    <property type="gene ID" value="HelroG160818"/>
</dbReference>
<dbReference type="HOGENOM" id="CLU_2063986_0_0_1"/>
<sequence>MKIAIILLCSMLVAVYCEDEAAQPPRDQGGCWSEVKGNVLKDENLQVKKEGSNAQECKQLCIDTDDCFIAQLKDGVCSLNTIPYEWVPGNDDGAILVQYLHACPTEGDKPEEEPVVDDE</sequence>
<reference evidence="4" key="1">
    <citation type="submission" date="2012-12" db="EMBL/GenBank/DDBJ databases">
        <authorList>
            <person name="Hellsten U."/>
            <person name="Grimwood J."/>
            <person name="Chapman J.A."/>
            <person name="Shapiro H."/>
            <person name="Aerts A."/>
            <person name="Otillar R.P."/>
            <person name="Terry A.Y."/>
            <person name="Boore J.L."/>
            <person name="Simakov O."/>
            <person name="Marletaz F."/>
            <person name="Cho S.-J."/>
            <person name="Edsinger-Gonzales E."/>
            <person name="Havlak P."/>
            <person name="Kuo D.-H."/>
            <person name="Larsson T."/>
            <person name="Lv J."/>
            <person name="Arendt D."/>
            <person name="Savage R."/>
            <person name="Osoegawa K."/>
            <person name="de Jong P."/>
            <person name="Lindberg D.R."/>
            <person name="Seaver E.C."/>
            <person name="Weisblat D.A."/>
            <person name="Putnam N.H."/>
            <person name="Grigoriev I.V."/>
            <person name="Rokhsar D.S."/>
        </authorList>
    </citation>
    <scope>NUCLEOTIDE SEQUENCE</scope>
</reference>
<keyword evidence="1" id="KW-0732">Signal</keyword>
<reference evidence="3" key="3">
    <citation type="submission" date="2015-06" db="UniProtKB">
        <authorList>
            <consortium name="EnsemblMetazoa"/>
        </authorList>
    </citation>
    <scope>IDENTIFICATION</scope>
</reference>
<dbReference type="EMBL" id="AMQM01000656">
    <property type="status" value="NOT_ANNOTATED_CDS"/>
    <property type="molecule type" value="Genomic_DNA"/>
</dbReference>
<organism evidence="3 4">
    <name type="scientific">Helobdella robusta</name>
    <name type="common">Californian leech</name>
    <dbReference type="NCBI Taxonomy" id="6412"/>
    <lineage>
        <taxon>Eukaryota</taxon>
        <taxon>Metazoa</taxon>
        <taxon>Spiralia</taxon>
        <taxon>Lophotrochozoa</taxon>
        <taxon>Annelida</taxon>
        <taxon>Clitellata</taxon>
        <taxon>Hirudinea</taxon>
        <taxon>Rhynchobdellida</taxon>
        <taxon>Glossiphoniidae</taxon>
        <taxon>Helobdella</taxon>
    </lineage>
</organism>
<evidence type="ECO:0000313" key="2">
    <source>
        <dbReference type="EMBL" id="ESO06628.1"/>
    </source>
</evidence>
<dbReference type="RefSeq" id="XP_009015996.1">
    <property type="nucleotide sequence ID" value="XM_009017748.1"/>
</dbReference>
<evidence type="ECO:0000313" key="4">
    <source>
        <dbReference type="Proteomes" id="UP000015101"/>
    </source>
</evidence>
<reference evidence="2 4" key="2">
    <citation type="journal article" date="2013" name="Nature">
        <title>Insights into bilaterian evolution from three spiralian genomes.</title>
        <authorList>
            <person name="Simakov O."/>
            <person name="Marletaz F."/>
            <person name="Cho S.J."/>
            <person name="Edsinger-Gonzales E."/>
            <person name="Havlak P."/>
            <person name="Hellsten U."/>
            <person name="Kuo D.H."/>
            <person name="Larsson T."/>
            <person name="Lv J."/>
            <person name="Arendt D."/>
            <person name="Savage R."/>
            <person name="Osoegawa K."/>
            <person name="de Jong P."/>
            <person name="Grimwood J."/>
            <person name="Chapman J.A."/>
            <person name="Shapiro H."/>
            <person name="Aerts A."/>
            <person name="Otillar R.P."/>
            <person name="Terry A.Y."/>
            <person name="Boore J.L."/>
            <person name="Grigoriev I.V."/>
            <person name="Lindberg D.R."/>
            <person name="Seaver E.C."/>
            <person name="Weisblat D.A."/>
            <person name="Putnam N.H."/>
            <person name="Rokhsar D.S."/>
        </authorList>
    </citation>
    <scope>NUCLEOTIDE SEQUENCE</scope>
</reference>
<dbReference type="GeneID" id="20198918"/>
<dbReference type="Proteomes" id="UP000015101">
    <property type="component" value="Unassembled WGS sequence"/>
</dbReference>
<name>T1EQR8_HELRO</name>
<proteinExistence type="predicted"/>
<feature type="signal peptide" evidence="1">
    <location>
        <begin position="1"/>
        <end position="17"/>
    </location>
</feature>
<feature type="chain" id="PRO_5010980014" description="Apple domain-containing protein" evidence="1">
    <location>
        <begin position="18"/>
        <end position="119"/>
    </location>
</feature>
<dbReference type="EMBL" id="KB096324">
    <property type="protein sequence ID" value="ESO06628.1"/>
    <property type="molecule type" value="Genomic_DNA"/>
</dbReference>
<dbReference type="AlphaFoldDB" id="T1EQR8"/>
<evidence type="ECO:0000256" key="1">
    <source>
        <dbReference type="SAM" id="SignalP"/>
    </source>
</evidence>
<dbReference type="InParanoid" id="T1EQR8"/>
<dbReference type="Gene3D" id="3.50.4.10">
    <property type="entry name" value="Hepatocyte Growth Factor"/>
    <property type="match status" value="1"/>
</dbReference>
<dbReference type="KEGG" id="hro:HELRODRAFT_160818"/>